<dbReference type="RefSeq" id="WP_165032970.1">
    <property type="nucleotide sequence ID" value="NZ_JAAKZF010000058.1"/>
</dbReference>
<evidence type="ECO:0000256" key="1">
    <source>
        <dbReference type="SAM" id="MobiDB-lite"/>
    </source>
</evidence>
<gene>
    <name evidence="2" type="ORF">G6N73_26520</name>
</gene>
<feature type="compositionally biased region" description="Polar residues" evidence="1">
    <location>
        <begin position="178"/>
        <end position="193"/>
    </location>
</feature>
<evidence type="ECO:0000313" key="2">
    <source>
        <dbReference type="EMBL" id="NGO54637.1"/>
    </source>
</evidence>
<dbReference type="AlphaFoldDB" id="A0A6G4WKM9"/>
<dbReference type="InterPro" id="IPR009337">
    <property type="entry name" value="DUF995"/>
</dbReference>
<reference evidence="2 3" key="1">
    <citation type="submission" date="2020-02" db="EMBL/GenBank/DDBJ databases">
        <title>Genome sequence of strain CCNWXJ40-4.</title>
        <authorList>
            <person name="Gao J."/>
            <person name="Sun J."/>
        </authorList>
    </citation>
    <scope>NUCLEOTIDE SEQUENCE [LARGE SCALE GENOMIC DNA]</scope>
    <source>
        <strain evidence="2 3">CCNWXJ 40-4</strain>
    </source>
</reference>
<dbReference type="Proteomes" id="UP001642900">
    <property type="component" value="Unassembled WGS sequence"/>
</dbReference>
<organism evidence="2 3">
    <name type="scientific">Allomesorhizobium camelthorni</name>
    <dbReference type="NCBI Taxonomy" id="475069"/>
    <lineage>
        <taxon>Bacteria</taxon>
        <taxon>Pseudomonadati</taxon>
        <taxon>Pseudomonadota</taxon>
        <taxon>Alphaproteobacteria</taxon>
        <taxon>Hyphomicrobiales</taxon>
        <taxon>Phyllobacteriaceae</taxon>
        <taxon>Allomesorhizobium</taxon>
    </lineage>
</organism>
<name>A0A6G4WKM9_9HYPH</name>
<dbReference type="Pfam" id="PF06191">
    <property type="entry name" value="DUF995"/>
    <property type="match status" value="1"/>
</dbReference>
<sequence length="193" mass="21066">MTKSHQGGGVLQNANEPRRWLLRTACLVSGLTVFAGQGDAGENAVPPANARVVTAGELHAIYNDQTWVWSNGAGRMQSDGRRFVAWAGSGASAKWAEGRWIITSSGRLCFKARWQSSSGSHPAKTCFVHKHHRGVIYQRKEPSGDWFIFKHAVSADGDEFRKLTGEDLVSPELEKIKSQLQGTRSATSEAATE</sequence>
<comment type="caution">
    <text evidence="2">The sequence shown here is derived from an EMBL/GenBank/DDBJ whole genome shotgun (WGS) entry which is preliminary data.</text>
</comment>
<evidence type="ECO:0000313" key="3">
    <source>
        <dbReference type="Proteomes" id="UP001642900"/>
    </source>
</evidence>
<dbReference type="EMBL" id="JAAKZF010000058">
    <property type="protein sequence ID" value="NGO54637.1"/>
    <property type="molecule type" value="Genomic_DNA"/>
</dbReference>
<protein>
    <submittedName>
        <fullName evidence="2">DUF995 domain-containing protein</fullName>
    </submittedName>
</protein>
<feature type="region of interest" description="Disordered" evidence="1">
    <location>
        <begin position="174"/>
        <end position="193"/>
    </location>
</feature>
<accession>A0A6G4WKM9</accession>
<proteinExistence type="predicted"/>
<keyword evidence="3" id="KW-1185">Reference proteome</keyword>